<dbReference type="RefSeq" id="WP_188474709.1">
    <property type="nucleotide sequence ID" value="NZ_BMFZ01000010.1"/>
</dbReference>
<evidence type="ECO:0000256" key="3">
    <source>
        <dbReference type="ARBA" id="ARBA00012799"/>
    </source>
</evidence>
<sequence>MNIIAITACPTGVAHTYMAESNLKKAAKKLGLHVLVETQGAVESEYIFSDEDIHQADVVLIAADKKIEMSRFHDKNVIEVPVTRAAKDAEGLLNAIVSGELAPRLVSLGASSTAAPAGNSKHDAGSRSFVSQIYVHLITGVNLMIPFVVAGGILIALSFSFGITAATPGDANFSPIAKMLSDIGGGSAFALMLPILSLGISQSISGKMGIVAGAVGGMMAIHTGSGFLGALIAGFLAGYITLFIINHIHLPKALAGLKPILIVPLLSVLLTGALMALLIGEPIKMLLGGLTDFLNSLGNANSAILGLLFGMMVAFDMGGPLNKTVCMFAIGLMSSGIYGPIAACMAAGMVPPLGIALATTLFRRKFTEQERETGKVTYILGLSFITEGAIPYAVADPLRVIPAIVAGSGLAGALSMILGCASRAPHGGIFVIFIPNVISNVMGYLFAIAAGSLLTALILLFLKKDVSVPVKQG</sequence>
<dbReference type="InterPro" id="IPR013014">
    <property type="entry name" value="PTS_EIIC_2"/>
</dbReference>
<keyword evidence="4" id="KW-0813">Transport</keyword>
<feature type="transmembrane region" description="Helical" evidence="14">
    <location>
        <begin position="374"/>
        <end position="394"/>
    </location>
</feature>
<dbReference type="EMBL" id="BMFZ01000010">
    <property type="protein sequence ID" value="GGA55512.1"/>
    <property type="molecule type" value="Genomic_DNA"/>
</dbReference>
<feature type="transmembrane region" description="Helical" evidence="14">
    <location>
        <begin position="337"/>
        <end position="362"/>
    </location>
</feature>
<accession>A0ABQ1H1K7</accession>
<evidence type="ECO:0000256" key="4">
    <source>
        <dbReference type="ARBA" id="ARBA00022448"/>
    </source>
</evidence>
<feature type="domain" description="PTS EIIB type-2" evidence="15">
    <location>
        <begin position="1"/>
        <end position="98"/>
    </location>
</feature>
<feature type="transmembrane region" description="Helical" evidence="14">
    <location>
        <begin position="300"/>
        <end position="317"/>
    </location>
</feature>
<keyword evidence="11" id="KW-0418">Kinase</keyword>
<protein>
    <recommendedName>
        <fullName evidence="3">protein-N(pi)-phosphohistidine--D-fructose phosphotransferase</fullName>
        <ecNumber evidence="3">2.7.1.202</ecNumber>
    </recommendedName>
</protein>
<keyword evidence="13 14" id="KW-0472">Membrane</keyword>
<dbReference type="InterPro" id="IPR006327">
    <property type="entry name" value="PTS_IIC_fruc"/>
</dbReference>
<dbReference type="PROSITE" id="PS51104">
    <property type="entry name" value="PTS_EIIC_TYPE_2"/>
    <property type="match status" value="1"/>
</dbReference>
<evidence type="ECO:0000256" key="8">
    <source>
        <dbReference type="ARBA" id="ARBA00022679"/>
    </source>
</evidence>
<keyword evidence="5" id="KW-1003">Cell membrane</keyword>
<dbReference type="InterPro" id="IPR003353">
    <property type="entry name" value="PTS_IIB_fruc"/>
</dbReference>
<evidence type="ECO:0000256" key="12">
    <source>
        <dbReference type="ARBA" id="ARBA00022989"/>
    </source>
</evidence>
<keyword evidence="7" id="KW-0762">Sugar transport</keyword>
<feature type="transmembrane region" description="Helical" evidence="14">
    <location>
        <begin position="133"/>
        <end position="163"/>
    </location>
</feature>
<dbReference type="InterPro" id="IPR013011">
    <property type="entry name" value="PTS_EIIB_2"/>
</dbReference>
<comment type="catalytic activity">
    <reaction evidence="1">
        <text>D-fructose(out) + N(pros)-phospho-L-histidyl-[protein] = D-fructose 1-phosphate(in) + L-histidyl-[protein]</text>
        <dbReference type="Rhea" id="RHEA:49252"/>
        <dbReference type="Rhea" id="RHEA-COMP:9745"/>
        <dbReference type="Rhea" id="RHEA-COMP:9746"/>
        <dbReference type="ChEBI" id="CHEBI:29979"/>
        <dbReference type="ChEBI" id="CHEBI:37721"/>
        <dbReference type="ChEBI" id="CHEBI:58674"/>
        <dbReference type="ChEBI" id="CHEBI:64837"/>
        <dbReference type="EC" id="2.7.1.202"/>
    </reaction>
</comment>
<feature type="transmembrane region" description="Helical" evidence="14">
    <location>
        <begin position="260"/>
        <end position="279"/>
    </location>
</feature>
<dbReference type="PANTHER" id="PTHR30505:SF0">
    <property type="entry name" value="FRUCTOSE-LIKE PTS SYSTEM EIIBC COMPONENT-RELATED"/>
    <property type="match status" value="1"/>
</dbReference>
<evidence type="ECO:0000256" key="11">
    <source>
        <dbReference type="ARBA" id="ARBA00022777"/>
    </source>
</evidence>
<evidence type="ECO:0000256" key="13">
    <source>
        <dbReference type="ARBA" id="ARBA00023136"/>
    </source>
</evidence>
<dbReference type="Pfam" id="PF02378">
    <property type="entry name" value="PTS_EIIC"/>
    <property type="match status" value="1"/>
</dbReference>
<evidence type="ECO:0000256" key="6">
    <source>
        <dbReference type="ARBA" id="ARBA00022553"/>
    </source>
</evidence>
<feature type="domain" description="PTS EIIC type-2" evidence="16">
    <location>
        <begin position="133"/>
        <end position="472"/>
    </location>
</feature>
<keyword evidence="10 14" id="KW-0812">Transmembrane</keyword>
<keyword evidence="9" id="KW-0598">Phosphotransferase system</keyword>
<keyword evidence="12 14" id="KW-1133">Transmembrane helix</keyword>
<evidence type="ECO:0000256" key="9">
    <source>
        <dbReference type="ARBA" id="ARBA00022683"/>
    </source>
</evidence>
<gene>
    <name evidence="17" type="primary">fruA2</name>
    <name evidence="17" type="ORF">GCM10011328_33730</name>
</gene>
<evidence type="ECO:0000256" key="5">
    <source>
        <dbReference type="ARBA" id="ARBA00022475"/>
    </source>
</evidence>
<keyword evidence="18" id="KW-1185">Reference proteome</keyword>
<evidence type="ECO:0000256" key="14">
    <source>
        <dbReference type="SAM" id="Phobius"/>
    </source>
</evidence>
<dbReference type="EC" id="2.7.1.202" evidence="3"/>
<comment type="subcellular location">
    <subcellularLocation>
        <location evidence="2">Cell inner membrane</location>
        <topology evidence="2">Multi-pass membrane protein</topology>
    </subcellularLocation>
</comment>
<evidence type="ECO:0000259" key="15">
    <source>
        <dbReference type="PROSITE" id="PS51099"/>
    </source>
</evidence>
<dbReference type="NCBIfam" id="TIGR01427">
    <property type="entry name" value="PTS_IIC_fructo"/>
    <property type="match status" value="1"/>
</dbReference>
<evidence type="ECO:0000256" key="10">
    <source>
        <dbReference type="ARBA" id="ARBA00022692"/>
    </source>
</evidence>
<dbReference type="PANTHER" id="PTHR30505">
    <property type="entry name" value="FRUCTOSE-LIKE PERMEASE"/>
    <property type="match status" value="1"/>
</dbReference>
<dbReference type="SUPFAM" id="SSF52794">
    <property type="entry name" value="PTS system IIB component-like"/>
    <property type="match status" value="1"/>
</dbReference>
<feature type="transmembrane region" description="Helical" evidence="14">
    <location>
        <begin position="183"/>
        <end position="200"/>
    </location>
</feature>
<evidence type="ECO:0000256" key="1">
    <source>
        <dbReference type="ARBA" id="ARBA00001401"/>
    </source>
</evidence>
<feature type="transmembrane region" description="Helical" evidence="14">
    <location>
        <begin position="227"/>
        <end position="248"/>
    </location>
</feature>
<keyword evidence="8" id="KW-0808">Transferase</keyword>
<dbReference type="InterPro" id="IPR003501">
    <property type="entry name" value="PTS_EIIB_2/3"/>
</dbReference>
<organism evidence="17 18">
    <name type="scientific">Hafnia psychrotolerans</name>
    <dbReference type="NCBI Taxonomy" id="1477018"/>
    <lineage>
        <taxon>Bacteria</taxon>
        <taxon>Pseudomonadati</taxon>
        <taxon>Pseudomonadota</taxon>
        <taxon>Gammaproteobacteria</taxon>
        <taxon>Enterobacterales</taxon>
        <taxon>Hafniaceae</taxon>
        <taxon>Hafnia</taxon>
    </lineage>
</organism>
<reference evidence="18" key="1">
    <citation type="journal article" date="2019" name="Int. J. Syst. Evol. Microbiol.">
        <title>The Global Catalogue of Microorganisms (GCM) 10K type strain sequencing project: providing services to taxonomists for standard genome sequencing and annotation.</title>
        <authorList>
            <consortium name="The Broad Institute Genomics Platform"/>
            <consortium name="The Broad Institute Genome Sequencing Center for Infectious Disease"/>
            <person name="Wu L."/>
            <person name="Ma J."/>
        </authorList>
    </citation>
    <scope>NUCLEOTIDE SEQUENCE [LARGE SCALE GENOMIC DNA]</scope>
    <source>
        <strain evidence="18">CGMCC 1.12806</strain>
    </source>
</reference>
<evidence type="ECO:0000313" key="18">
    <source>
        <dbReference type="Proteomes" id="UP000627464"/>
    </source>
</evidence>
<evidence type="ECO:0000256" key="7">
    <source>
        <dbReference type="ARBA" id="ARBA00022597"/>
    </source>
</evidence>
<dbReference type="InterPro" id="IPR036095">
    <property type="entry name" value="PTS_EIIB-like_sf"/>
</dbReference>
<evidence type="ECO:0000313" key="17">
    <source>
        <dbReference type="EMBL" id="GGA55512.1"/>
    </source>
</evidence>
<dbReference type="Proteomes" id="UP000627464">
    <property type="component" value="Unassembled WGS sequence"/>
</dbReference>
<dbReference type="CDD" id="cd05569">
    <property type="entry name" value="PTS_IIB_fructose"/>
    <property type="match status" value="1"/>
</dbReference>
<feature type="transmembrane region" description="Helical" evidence="14">
    <location>
        <begin position="400"/>
        <end position="421"/>
    </location>
</feature>
<dbReference type="Gene3D" id="3.40.50.2300">
    <property type="match status" value="1"/>
</dbReference>
<feature type="transmembrane region" description="Helical" evidence="14">
    <location>
        <begin position="441"/>
        <end position="462"/>
    </location>
</feature>
<dbReference type="InterPro" id="IPR050864">
    <property type="entry name" value="Bacterial_PTS_Sugar_Transport"/>
</dbReference>
<proteinExistence type="predicted"/>
<comment type="caution">
    <text evidence="17">The sequence shown here is derived from an EMBL/GenBank/DDBJ whole genome shotgun (WGS) entry which is preliminary data.</text>
</comment>
<evidence type="ECO:0000259" key="16">
    <source>
        <dbReference type="PROSITE" id="PS51104"/>
    </source>
</evidence>
<dbReference type="InterPro" id="IPR003352">
    <property type="entry name" value="PTS_EIIC"/>
</dbReference>
<dbReference type="Pfam" id="PF02302">
    <property type="entry name" value="PTS_IIB"/>
    <property type="match status" value="1"/>
</dbReference>
<name>A0ABQ1H1K7_9GAMM</name>
<dbReference type="NCBIfam" id="TIGR00829">
    <property type="entry name" value="FRU"/>
    <property type="match status" value="1"/>
</dbReference>
<evidence type="ECO:0000256" key="2">
    <source>
        <dbReference type="ARBA" id="ARBA00004429"/>
    </source>
</evidence>
<keyword evidence="6" id="KW-0597">Phosphoprotein</keyword>
<dbReference type="PROSITE" id="PS51099">
    <property type="entry name" value="PTS_EIIB_TYPE_2"/>
    <property type="match status" value="1"/>
</dbReference>